<evidence type="ECO:0000313" key="3">
    <source>
        <dbReference type="EMBL" id="CAD0113593.1"/>
    </source>
</evidence>
<gene>
    <name evidence="3" type="ORF">AWRI4620_LOCUS7848</name>
</gene>
<feature type="region of interest" description="Disordered" evidence="1">
    <location>
        <begin position="39"/>
        <end position="58"/>
    </location>
</feature>
<keyword evidence="4" id="KW-1185">Reference proteome</keyword>
<dbReference type="Proteomes" id="UP000745764">
    <property type="component" value="Unassembled WGS sequence"/>
</dbReference>
<evidence type="ECO:0000256" key="1">
    <source>
        <dbReference type="SAM" id="MobiDB-lite"/>
    </source>
</evidence>
<sequence length="154" mass="16899">MAFVLPAIASQGDIEDVSEDIIDVRQSLDKTKKLLGEVLDTHRTTNQASNEQERSPDETLATEAAWLRALGEQLNTLERCLAAMEEDLGQRRANLLSNTANIESTLNASTVADKRRDRDIAMSGSQAKYMAVVLLLSASLLTALFALFFVSTQK</sequence>
<feature type="transmembrane region" description="Helical" evidence="2">
    <location>
        <begin position="129"/>
        <end position="150"/>
    </location>
</feature>
<organism evidence="3 4">
    <name type="scientific">Aureobasidium uvarum</name>
    <dbReference type="NCBI Taxonomy" id="2773716"/>
    <lineage>
        <taxon>Eukaryota</taxon>
        <taxon>Fungi</taxon>
        <taxon>Dikarya</taxon>
        <taxon>Ascomycota</taxon>
        <taxon>Pezizomycotina</taxon>
        <taxon>Dothideomycetes</taxon>
        <taxon>Dothideomycetidae</taxon>
        <taxon>Dothideales</taxon>
        <taxon>Saccotheciaceae</taxon>
        <taxon>Aureobasidium</taxon>
    </lineage>
</organism>
<keyword evidence="2" id="KW-0812">Transmembrane</keyword>
<keyword evidence="2" id="KW-1133">Transmembrane helix</keyword>
<keyword evidence="2" id="KW-0472">Membrane</keyword>
<reference evidence="3" key="1">
    <citation type="submission" date="2020-06" db="EMBL/GenBank/DDBJ databases">
        <authorList>
            <person name="Onetto C."/>
        </authorList>
    </citation>
    <scope>NUCLEOTIDE SEQUENCE</scope>
</reference>
<evidence type="ECO:0000256" key="2">
    <source>
        <dbReference type="SAM" id="Phobius"/>
    </source>
</evidence>
<dbReference type="OrthoDB" id="10383818at2759"/>
<evidence type="ECO:0000313" key="4">
    <source>
        <dbReference type="Proteomes" id="UP000745764"/>
    </source>
</evidence>
<proteinExistence type="predicted"/>
<dbReference type="AlphaFoldDB" id="A0A9N8PWD5"/>
<name>A0A9N8PWD5_9PEZI</name>
<dbReference type="EMBL" id="CAINUL010000016">
    <property type="protein sequence ID" value="CAD0113593.1"/>
    <property type="molecule type" value="Genomic_DNA"/>
</dbReference>
<protein>
    <submittedName>
        <fullName evidence="3">Uncharacterized protein</fullName>
    </submittedName>
</protein>
<comment type="caution">
    <text evidence="3">The sequence shown here is derived from an EMBL/GenBank/DDBJ whole genome shotgun (WGS) entry which is preliminary data.</text>
</comment>
<accession>A0A9N8PWD5</accession>